<keyword evidence="3" id="KW-1185">Reference proteome</keyword>
<dbReference type="Proteomes" id="UP000007431">
    <property type="component" value="Unassembled WGS sequence"/>
</dbReference>
<protein>
    <submittedName>
        <fullName evidence="2">Uncharacterized protein</fullName>
    </submittedName>
</protein>
<accession>D8PYD6</accession>
<dbReference type="GeneID" id="9597002"/>
<dbReference type="HOGENOM" id="CLU_311250_0_0_1"/>
<dbReference type="EMBL" id="GL377304">
    <property type="protein sequence ID" value="EFI99235.1"/>
    <property type="molecule type" value="Genomic_DNA"/>
</dbReference>
<feature type="region of interest" description="Disordered" evidence="1">
    <location>
        <begin position="508"/>
        <end position="588"/>
    </location>
</feature>
<dbReference type="OrthoDB" id="3060942at2759"/>
<dbReference type="InParanoid" id="D8PYD6"/>
<evidence type="ECO:0000256" key="1">
    <source>
        <dbReference type="SAM" id="MobiDB-lite"/>
    </source>
</evidence>
<organism evidence="3">
    <name type="scientific">Schizophyllum commune (strain H4-8 / FGSC 9210)</name>
    <name type="common">Split gill fungus</name>
    <dbReference type="NCBI Taxonomy" id="578458"/>
    <lineage>
        <taxon>Eukaryota</taxon>
        <taxon>Fungi</taxon>
        <taxon>Dikarya</taxon>
        <taxon>Basidiomycota</taxon>
        <taxon>Agaricomycotina</taxon>
        <taxon>Agaricomycetes</taxon>
        <taxon>Agaricomycetidae</taxon>
        <taxon>Agaricales</taxon>
        <taxon>Schizophyllaceae</taxon>
        <taxon>Schizophyllum</taxon>
    </lineage>
</organism>
<feature type="compositionally biased region" description="Basic and acidic residues" evidence="1">
    <location>
        <begin position="550"/>
        <end position="565"/>
    </location>
</feature>
<feature type="non-terminal residue" evidence="2">
    <location>
        <position position="966"/>
    </location>
</feature>
<dbReference type="VEuPathDB" id="FungiDB:SCHCODRAFT_02723470"/>
<name>D8PYD6_SCHCM</name>
<dbReference type="RefSeq" id="XP_003034138.1">
    <property type="nucleotide sequence ID" value="XM_003034092.1"/>
</dbReference>
<reference evidence="2 3" key="1">
    <citation type="journal article" date="2010" name="Nat. Biotechnol.">
        <title>Genome sequence of the model mushroom Schizophyllum commune.</title>
        <authorList>
            <person name="Ohm R.A."/>
            <person name="de Jong J.F."/>
            <person name="Lugones L.G."/>
            <person name="Aerts A."/>
            <person name="Kothe E."/>
            <person name="Stajich J.E."/>
            <person name="de Vries R.P."/>
            <person name="Record E."/>
            <person name="Levasseur A."/>
            <person name="Baker S.E."/>
            <person name="Bartholomew K.A."/>
            <person name="Coutinho P.M."/>
            <person name="Erdmann S."/>
            <person name="Fowler T.J."/>
            <person name="Gathman A.C."/>
            <person name="Lombard V."/>
            <person name="Henrissat B."/>
            <person name="Knabe N."/>
            <person name="Kuees U."/>
            <person name="Lilly W.W."/>
            <person name="Lindquist E."/>
            <person name="Lucas S."/>
            <person name="Magnuson J.K."/>
            <person name="Piumi F."/>
            <person name="Raudaskoski M."/>
            <person name="Salamov A."/>
            <person name="Schmutz J."/>
            <person name="Schwarze F.W.M.R."/>
            <person name="vanKuyk P.A."/>
            <person name="Horton J.S."/>
            <person name="Grigoriev I.V."/>
            <person name="Woesten H.A.B."/>
        </authorList>
    </citation>
    <scope>NUCLEOTIDE SEQUENCE [LARGE SCALE GENOMIC DNA]</scope>
    <source>
        <strain evidence="3">H4-8 / FGSC 9210</strain>
    </source>
</reference>
<dbReference type="AlphaFoldDB" id="D8PYD6"/>
<dbReference type="OMA" id="HERPEIM"/>
<evidence type="ECO:0000313" key="3">
    <source>
        <dbReference type="Proteomes" id="UP000007431"/>
    </source>
</evidence>
<dbReference type="KEGG" id="scm:SCHCO_02723470"/>
<gene>
    <name evidence="2" type="ORF">SCHCODRAFT_106341</name>
</gene>
<proteinExistence type="predicted"/>
<evidence type="ECO:0000313" key="2">
    <source>
        <dbReference type="EMBL" id="EFI99235.1"/>
    </source>
</evidence>
<sequence>MVSFSIFKSLANAPRYVASRVGGYLWGSVAADPEDLQHIDVDRRRSYWGARLPIRLIDWFNYARPWDGYAPYPVFAADDILRWLGDLPKGHWQPQTRGGVRIGASFRVGLAQLSEQLERACKDIVDHVFPIFDRYGEREPDAPFTPYTVTREELDTVFESAEEGLSSVQEWQARLLSNVGFLAWFTASMDSWKDCMGNETREFIISLALESRPLRGYLINLAVDYPWIDIAQLIEHEVPFHYIWTPAAHFDSRYLRAYPFLVARTLEWWKQKGVEPTDDDILQGQGDLRAVWEYDRLFQCTAPEELPDEIHPDDRRRPLPTDCTYTIRLYEDWHEFETARVDVVSRVADRYAVGRPRRPLVKDDSREELRVYAWLAKGASKDTRTPKERAQDPSWRIDETLFDLPEVMTRGKGVNGREMRRYRNAPYPEEMLRDENVTDDEDKVVQALEEQILMEGLWKDSPIPNRTGMTAEGEWERVRAFIPAIEYDSSKQYDTIPEIETEIGPEDMDVDRPEEAKSKPTLIERLSTPTARPVGTLRDRIGQRVPDNWRPPEERTRAQSSRERQVITAAGPSRRSASPERRGTPSPSLLARFQSTSTVELGASISSRNTSELSLATDLLPPSSSRIIPRHSKDWSDAWSKMKQQLSAIGLKLTGQEHPRARLPHDAVTLAEEVKTEGYLFFERAQDCVRFWIWMLENPRARAEILVEKAICAGIPLTIMLPVTYYTIEPPRKPVSDQESHYIEMVEFGQGGTNLFLRWVSGVKDIARRPHAAAIYLKGGYVARVLERWAAEELPPDWGKGPCLKTRDTFAGKLRGPGAPVPKLFSDYAATEEINYLLGTMKAIPGQGKQDENTVRSAFPPADLAENPRLWPSCGEWTVEEEKFFQFIADKFEHGRWSLPSRKQWREVLRDRARSRRPRVELKDLLDEQVVDDWRDYLGRAYAADPSYLPIASLGDIGEPTRLFYD</sequence>